<keyword evidence="2" id="KW-0732">Signal</keyword>
<evidence type="ECO:0000256" key="2">
    <source>
        <dbReference type="SAM" id="SignalP"/>
    </source>
</evidence>
<dbReference type="Pfam" id="PF08787">
    <property type="entry name" value="Alginate_lyase2"/>
    <property type="match status" value="1"/>
</dbReference>
<organism evidence="4 5">
    <name type="scientific">Miscanthus lutarioriparius</name>
    <dbReference type="NCBI Taxonomy" id="422564"/>
    <lineage>
        <taxon>Eukaryota</taxon>
        <taxon>Viridiplantae</taxon>
        <taxon>Streptophyta</taxon>
        <taxon>Embryophyta</taxon>
        <taxon>Tracheophyta</taxon>
        <taxon>Spermatophyta</taxon>
        <taxon>Magnoliopsida</taxon>
        <taxon>Liliopsida</taxon>
        <taxon>Poales</taxon>
        <taxon>Poaceae</taxon>
        <taxon>PACMAD clade</taxon>
        <taxon>Panicoideae</taxon>
        <taxon>Andropogonodae</taxon>
        <taxon>Andropogoneae</taxon>
        <taxon>Saccharinae</taxon>
        <taxon>Miscanthus</taxon>
    </lineage>
</organism>
<feature type="signal peptide" evidence="2">
    <location>
        <begin position="1"/>
        <end position="38"/>
    </location>
</feature>
<keyword evidence="5" id="KW-1185">Reference proteome</keyword>
<keyword evidence="1" id="KW-0812">Transmembrane</keyword>
<sequence>MARGVGAPLLFLASPTLLMLQVLLLLSTSCALLRSAHADDLLTEGFTAVELPEALFKVQKPYDVPLPERYEFVDGVRRMWVYATDHPITTAHPGGPRTEIKIELNYSSGVWQFEGYGYIPHGTTGASVMQIFGAAEHATTLMLHVYDGRLTYYHDDSRVVDAGIYDRWFKLNVIHDVTASNVTVFVDDQHRLTVPGRGGDSHYFKFGVYGQRNNGMSCRMESLWRDVKVFTRDVKVFTSGVARANGWGVYNFIMIIVIQMMFKQIA</sequence>
<feature type="transmembrane region" description="Helical" evidence="1">
    <location>
        <begin position="244"/>
        <end position="262"/>
    </location>
</feature>
<dbReference type="PANTHER" id="PTHR33681">
    <property type="entry name" value="BINDING PROTEIN, PUTATIVE, EXPRESSED-RELATED"/>
    <property type="match status" value="1"/>
</dbReference>
<proteinExistence type="predicted"/>
<dbReference type="PROSITE" id="PS51257">
    <property type="entry name" value="PROKAR_LIPOPROTEIN"/>
    <property type="match status" value="1"/>
</dbReference>
<evidence type="ECO:0000256" key="1">
    <source>
        <dbReference type="SAM" id="Phobius"/>
    </source>
</evidence>
<feature type="chain" id="PRO_5032476423" description="Alginate lyase 2 domain-containing protein" evidence="2">
    <location>
        <begin position="39"/>
        <end position="266"/>
    </location>
</feature>
<evidence type="ECO:0000313" key="4">
    <source>
        <dbReference type="EMBL" id="CAD6343061.1"/>
    </source>
</evidence>
<keyword evidence="1" id="KW-0472">Membrane</keyword>
<dbReference type="OrthoDB" id="4221926at2759"/>
<evidence type="ECO:0000259" key="3">
    <source>
        <dbReference type="Pfam" id="PF08787"/>
    </source>
</evidence>
<dbReference type="EMBL" id="CAJGYO010000669">
    <property type="protein sequence ID" value="CAD6343061.1"/>
    <property type="molecule type" value="Genomic_DNA"/>
</dbReference>
<reference evidence="4" key="1">
    <citation type="submission" date="2020-10" db="EMBL/GenBank/DDBJ databases">
        <authorList>
            <person name="Han B."/>
            <person name="Lu T."/>
            <person name="Zhao Q."/>
            <person name="Huang X."/>
            <person name="Zhao Y."/>
        </authorList>
    </citation>
    <scope>NUCLEOTIDE SEQUENCE</scope>
</reference>
<gene>
    <name evidence="4" type="ORF">NCGR_LOCUS67159</name>
</gene>
<dbReference type="InterPro" id="IPR013320">
    <property type="entry name" value="ConA-like_dom_sf"/>
</dbReference>
<keyword evidence="1" id="KW-1133">Transmembrane helix</keyword>
<dbReference type="InterPro" id="IPR014895">
    <property type="entry name" value="Alginate_lyase_2"/>
</dbReference>
<protein>
    <recommendedName>
        <fullName evidence="3">Alginate lyase 2 domain-containing protein</fullName>
    </recommendedName>
</protein>
<feature type="domain" description="Alginate lyase 2" evidence="3">
    <location>
        <begin position="56"/>
        <end position="230"/>
    </location>
</feature>
<evidence type="ECO:0000313" key="5">
    <source>
        <dbReference type="Proteomes" id="UP000604825"/>
    </source>
</evidence>
<comment type="caution">
    <text evidence="4">The sequence shown here is derived from an EMBL/GenBank/DDBJ whole genome shotgun (WGS) entry which is preliminary data.</text>
</comment>
<accession>A0A811SJN6</accession>
<dbReference type="Gene3D" id="2.60.120.200">
    <property type="match status" value="1"/>
</dbReference>
<name>A0A811SJN6_9POAL</name>
<dbReference type="SUPFAM" id="SSF49899">
    <property type="entry name" value="Concanavalin A-like lectins/glucanases"/>
    <property type="match status" value="1"/>
</dbReference>
<dbReference type="AlphaFoldDB" id="A0A811SJN6"/>
<dbReference type="PANTHER" id="PTHR33681:SF15">
    <property type="entry name" value="ALGINATE LYASE 2 DOMAIN-CONTAINING PROTEIN"/>
    <property type="match status" value="1"/>
</dbReference>
<dbReference type="Proteomes" id="UP000604825">
    <property type="component" value="Unassembled WGS sequence"/>
</dbReference>